<evidence type="ECO:0000256" key="1">
    <source>
        <dbReference type="SAM" id="Coils"/>
    </source>
</evidence>
<feature type="compositionally biased region" description="Basic and acidic residues" evidence="2">
    <location>
        <begin position="649"/>
        <end position="671"/>
    </location>
</feature>
<feature type="region of interest" description="Disordered" evidence="2">
    <location>
        <begin position="436"/>
        <end position="813"/>
    </location>
</feature>
<dbReference type="Proteomes" id="UP001281761">
    <property type="component" value="Unassembled WGS sequence"/>
</dbReference>
<keyword evidence="1" id="KW-0175">Coiled coil</keyword>
<organism evidence="3 4">
    <name type="scientific">Blattamonas nauphoetae</name>
    <dbReference type="NCBI Taxonomy" id="2049346"/>
    <lineage>
        <taxon>Eukaryota</taxon>
        <taxon>Metamonada</taxon>
        <taxon>Preaxostyla</taxon>
        <taxon>Oxymonadida</taxon>
        <taxon>Blattamonas</taxon>
    </lineage>
</organism>
<evidence type="ECO:0000256" key="2">
    <source>
        <dbReference type="SAM" id="MobiDB-lite"/>
    </source>
</evidence>
<keyword evidence="4" id="KW-1185">Reference proteome</keyword>
<feature type="compositionally biased region" description="Low complexity" evidence="2">
    <location>
        <begin position="573"/>
        <end position="592"/>
    </location>
</feature>
<reference evidence="3 4" key="1">
    <citation type="journal article" date="2022" name="bioRxiv">
        <title>Genomics of Preaxostyla Flagellates Illuminates Evolutionary Transitions and the Path Towards Mitochondrial Loss.</title>
        <authorList>
            <person name="Novak L.V.F."/>
            <person name="Treitli S.C."/>
            <person name="Pyrih J."/>
            <person name="Halakuc P."/>
            <person name="Pipaliya S.V."/>
            <person name="Vacek V."/>
            <person name="Brzon O."/>
            <person name="Soukal P."/>
            <person name="Eme L."/>
            <person name="Dacks J.B."/>
            <person name="Karnkowska A."/>
            <person name="Elias M."/>
            <person name="Hampl V."/>
        </authorList>
    </citation>
    <scope>NUCLEOTIDE SEQUENCE [LARGE SCALE GENOMIC DNA]</scope>
    <source>
        <strain evidence="3">NAU3</strain>
        <tissue evidence="3">Gut</tissue>
    </source>
</reference>
<name>A0ABQ9X7Q5_9EUKA</name>
<comment type="caution">
    <text evidence="3">The sequence shown here is derived from an EMBL/GenBank/DDBJ whole genome shotgun (WGS) entry which is preliminary data.</text>
</comment>
<feature type="coiled-coil region" evidence="1">
    <location>
        <begin position="842"/>
        <end position="892"/>
    </location>
</feature>
<sequence>MTTKVRFTIKNDHHRRYAALVFNRDLYEQIQNGLPMNTLKNLPGAFALTPFESTTAYFVFPTNSDHLVAFIDNETLANLTDLAPFCTRLIIASDFANRVANIHINPNTTATITKLTTQTSSRPGSSNWTMEDQQYESLSATSLDKTSFAVFPQFSPKANLRFDQSLQLDTVEPQSFISLSDKENSGPAQKNSPPSSKDSNTHHITSTGDKKSSQQIPPSKPKNASKNSPPHKNTQQHAPSPKNVGSGGDSSSDSEDSESDSSSSDAFFAPNIDHIRTMNKATSRAAPVDRVTHHQSPPVVKKETTPIPIYEEKRISSEELFRRQLELEAQKQKELDELIQREAEEKRRREEEQKRKLEEAERMKELEEKLRVEIEEKLRKEMEEKLKQERELAKRKEQETRRIREWRQRIEEEERQKTLENQKAEDELRMAQLRLLHEEERRKKEEERQREADVKRRKDEIKRQREEQRKKDEEERIQRENTRNKKLPTTYKTFVPTFKIPGAISPNPNVAPMLPRPFTVTSTGGMPINPTPFHPSKPASSKEPNQAITPTSSPPTGDGAMSPTSPKPDTLNTPAESPRASTTPTSPRSSPTMSDSQNTSPAPKSSDSVNRTSLPANKSSGPLYSTPPVQAKPMLDRPIMKPTPYTNGKPRDYDDDHKEDEREERYEEGRRGRYTTRYTPRRGGRESRFQYSNRGRGRNPDNHSHWEPRKSGEGDWKDGNRSSDDIRRGGRPEDRSREGSLADEQREEDEKDSAFRSLKSDEERSTRSEDSINWNDDDIIHSRRTGNNPNLPFFHRAKETSEPPPKQAPLFESPVSIIPLKSVSVGRKWMPPRDEYEDLDEDLDEEEKLVRAKARYEELERVVRLKKEEKALREQIEERRRLDELKRIEEQKRWELEQQKFRKDFDGLNDDPSSPSS</sequence>
<feature type="compositionally biased region" description="Polar residues" evidence="2">
    <location>
        <begin position="186"/>
        <end position="238"/>
    </location>
</feature>
<dbReference type="EMBL" id="JARBJD010000187">
    <property type="protein sequence ID" value="KAK2947956.1"/>
    <property type="molecule type" value="Genomic_DNA"/>
</dbReference>
<protein>
    <submittedName>
        <fullName evidence="3">Uncharacterized protein</fullName>
    </submittedName>
</protein>
<feature type="compositionally biased region" description="Basic and acidic residues" evidence="2">
    <location>
        <begin position="698"/>
        <end position="744"/>
    </location>
</feature>
<accession>A0ABQ9X7Q5</accession>
<evidence type="ECO:0000313" key="4">
    <source>
        <dbReference type="Proteomes" id="UP001281761"/>
    </source>
</evidence>
<proteinExistence type="predicted"/>
<gene>
    <name evidence="3" type="ORF">BLNAU_17080</name>
</gene>
<feature type="compositionally biased region" description="Polar residues" evidence="2">
    <location>
        <begin position="538"/>
        <end position="555"/>
    </location>
</feature>
<feature type="compositionally biased region" description="Basic and acidic residues" evidence="2">
    <location>
        <begin position="752"/>
        <end position="770"/>
    </location>
</feature>
<feature type="compositionally biased region" description="Polar residues" evidence="2">
    <location>
        <begin position="593"/>
        <end position="623"/>
    </location>
</feature>
<feature type="region of interest" description="Disordered" evidence="2">
    <location>
        <begin position="179"/>
        <end position="305"/>
    </location>
</feature>
<evidence type="ECO:0000313" key="3">
    <source>
        <dbReference type="EMBL" id="KAK2947956.1"/>
    </source>
</evidence>
<feature type="compositionally biased region" description="Basic and acidic residues" evidence="2">
    <location>
        <begin position="436"/>
        <end position="483"/>
    </location>
</feature>